<keyword evidence="2" id="KW-1185">Reference proteome</keyword>
<evidence type="ECO:0000313" key="1">
    <source>
        <dbReference type="EMBL" id="SLM31127.1"/>
    </source>
</evidence>
<dbReference type="OrthoDB" id="5189254at2"/>
<protein>
    <submittedName>
        <fullName evidence="1">Uncharacterized protein</fullName>
    </submittedName>
</protein>
<dbReference type="Proteomes" id="UP000191931">
    <property type="component" value="Unassembled WGS sequence"/>
</dbReference>
<dbReference type="STRING" id="1246637.MTBBW1_2720004"/>
<reference evidence="1 2" key="1">
    <citation type="submission" date="2017-03" db="EMBL/GenBank/DDBJ databases">
        <authorList>
            <person name="Afonso C.L."/>
            <person name="Miller P.J."/>
            <person name="Scott M.A."/>
            <person name="Spackman E."/>
            <person name="Goraichik I."/>
            <person name="Dimitrov K.M."/>
            <person name="Suarez D.L."/>
            <person name="Swayne D.E."/>
        </authorList>
    </citation>
    <scope>NUCLEOTIDE SEQUENCE [LARGE SCALE GENOMIC DNA]</scope>
    <source>
        <strain evidence="1">PRJEB14757</strain>
    </source>
</reference>
<accession>A0A1W1HF69</accession>
<gene>
    <name evidence="1" type="ORF">MTBBW1_2720004</name>
</gene>
<dbReference type="EMBL" id="FWEV01000193">
    <property type="protein sequence ID" value="SLM31127.1"/>
    <property type="molecule type" value="Genomic_DNA"/>
</dbReference>
<sequence>MTRIALTDRSGKWFDEDKATRFDNKTDWNGSDHVSLSAGEHCTHILYRTASKRWVLNEYSRWEGVQETYTEISDQEAAEWFMVNEFENEEIPEDLLPLLKSHIDNLEV</sequence>
<name>A0A1W1HF69_9BACT</name>
<dbReference type="AlphaFoldDB" id="A0A1W1HF69"/>
<evidence type="ECO:0000313" key="2">
    <source>
        <dbReference type="Proteomes" id="UP000191931"/>
    </source>
</evidence>
<proteinExistence type="predicted"/>
<organism evidence="1 2">
    <name type="scientific">Desulfamplus magnetovallimortis</name>
    <dbReference type="NCBI Taxonomy" id="1246637"/>
    <lineage>
        <taxon>Bacteria</taxon>
        <taxon>Pseudomonadati</taxon>
        <taxon>Thermodesulfobacteriota</taxon>
        <taxon>Desulfobacteria</taxon>
        <taxon>Desulfobacterales</taxon>
        <taxon>Desulfobacteraceae</taxon>
        <taxon>Desulfamplus</taxon>
    </lineage>
</organism>
<dbReference type="RefSeq" id="WP_080809979.1">
    <property type="nucleotide sequence ID" value="NZ_LT828577.1"/>
</dbReference>